<comment type="caution">
    <text evidence="1">The sequence shown here is derived from an EMBL/GenBank/DDBJ whole genome shotgun (WGS) entry which is preliminary data.</text>
</comment>
<dbReference type="EMBL" id="LBYA01000011">
    <property type="protein sequence ID" value="KKR43384.1"/>
    <property type="molecule type" value="Genomic_DNA"/>
</dbReference>
<dbReference type="Proteomes" id="UP000034215">
    <property type="component" value="Unassembled WGS sequence"/>
</dbReference>
<organism evidence="1 2">
    <name type="scientific">Candidatus Woesebacteria bacterium GW2011_GWB1_40_12</name>
    <dbReference type="NCBI Taxonomy" id="1618576"/>
    <lineage>
        <taxon>Bacteria</taxon>
        <taxon>Candidatus Woeseibacteriota</taxon>
    </lineage>
</organism>
<sequence length="364" mass="41281">MEKEIPGWLKNSARELNRLGAPDNKIHISEEVVKPDGWEGLITEITSYVERWNLLQINRIFGDVSEHIFHDEYSSHKNINNTDPNSIPGTIYIQDAFGSSDVLGIPSSNLREVVGMHCKNLRKKGYRPDDFVFGRIENKIFHMEDRGTGDEREVVEVTDYIVSMDKNNLSLSRPTKETLLNIPLESLKTSQDLEADIDVFCAKFIENKRLASERDAAFQTRMRMLVELSQDLQIPSFISAQLGQYEQAFINIDPGVVIKIPETVREWSNNEDMLVIKMTVGIKLLNQSKTERQSLCYVLLTNTGRLGIPLNNGDIQTIDVRSVPAGGRGLQASSQINKDLEDLITNAYKNPPFIRDVPHIEPSR</sequence>
<accession>A0A0G0QSH2</accession>
<protein>
    <submittedName>
        <fullName evidence="1">Uncharacterized protein</fullName>
    </submittedName>
</protein>
<evidence type="ECO:0000313" key="1">
    <source>
        <dbReference type="EMBL" id="KKR43384.1"/>
    </source>
</evidence>
<gene>
    <name evidence="1" type="ORF">UT76_C0011G0005</name>
</gene>
<reference evidence="1 2" key="1">
    <citation type="journal article" date="2015" name="Nature">
        <title>rRNA introns, odd ribosomes, and small enigmatic genomes across a large radiation of phyla.</title>
        <authorList>
            <person name="Brown C.T."/>
            <person name="Hug L.A."/>
            <person name="Thomas B.C."/>
            <person name="Sharon I."/>
            <person name="Castelle C.J."/>
            <person name="Singh A."/>
            <person name="Wilkins M.J."/>
            <person name="Williams K.H."/>
            <person name="Banfield J.F."/>
        </authorList>
    </citation>
    <scope>NUCLEOTIDE SEQUENCE [LARGE SCALE GENOMIC DNA]</scope>
</reference>
<dbReference type="AlphaFoldDB" id="A0A0G0QSH2"/>
<evidence type="ECO:0000313" key="2">
    <source>
        <dbReference type="Proteomes" id="UP000034215"/>
    </source>
</evidence>
<proteinExistence type="predicted"/>
<name>A0A0G0QSH2_9BACT</name>